<dbReference type="InterPro" id="IPR050065">
    <property type="entry name" value="GlmU-like"/>
</dbReference>
<dbReference type="Proteomes" id="UP000229703">
    <property type="component" value="Unassembled WGS sequence"/>
</dbReference>
<accession>A0A2M7M593</accession>
<dbReference type="InterPro" id="IPR023917">
    <property type="entry name" value="Bifunctiontional_GlmU_bac-type"/>
</dbReference>
<gene>
    <name evidence="3" type="ORF">COZ37_00350</name>
</gene>
<sequence length="423" mass="47060">MKRGKMVKNICIFEDEGFKNLLPLCYLRPVFELRCGISSLKEKIAGFYPEAKLHLLCRDYLVDVTKRRSKETSVNDLKIEGNCLFINGRILAGKDLSRRIPLDGAEEIALSEEVLIYARLTPKTIAEVFREDGHLRNTTIELLKKKVKVTKIKLDLISYPWHLINYNSEAIKDDYQSIGGGKVEGFLDKAATVYGDRSQLFIGESSRVEAGVVLNLTEGPIYIGKNVKVRPFTIIDGPSFVGDESIIDGAKLREGSSIGRVCRVGGEVEESIIHAYSNKHHDGFLGHAYVGEWVNIGAMATNSDLKNNYGKIKVYINNELVNSGEIKVGCFIADHTKLGIGTLINTGTVIGVCSNIFGSGIPPKNIPSFVWGGASGFIEYGLERALENSKTIMGRRKIVQSEEDRELLREIFARTKNDRELLK</sequence>
<dbReference type="PANTHER" id="PTHR43584">
    <property type="entry name" value="NUCLEOTIDYL TRANSFERASE"/>
    <property type="match status" value="1"/>
</dbReference>
<evidence type="ECO:0000256" key="1">
    <source>
        <dbReference type="ARBA" id="ARBA00022679"/>
    </source>
</evidence>
<dbReference type="NCBIfam" id="TIGR03991">
    <property type="entry name" value="alt_bact_glmU"/>
    <property type="match status" value="1"/>
</dbReference>
<reference evidence="4" key="1">
    <citation type="submission" date="2017-09" db="EMBL/GenBank/DDBJ databases">
        <title>Depth-based differentiation of microbial function through sediment-hosted aquifers and enrichment of novel symbionts in the deep terrestrial subsurface.</title>
        <authorList>
            <person name="Probst A.J."/>
            <person name="Ladd B."/>
            <person name="Jarett J.K."/>
            <person name="Geller-Mcgrath D.E."/>
            <person name="Sieber C.M.K."/>
            <person name="Emerson J.B."/>
            <person name="Anantharaman K."/>
            <person name="Thomas B.C."/>
            <person name="Malmstrom R."/>
            <person name="Stieglmeier M."/>
            <person name="Klingl A."/>
            <person name="Woyke T."/>
            <person name="Ryan C.M."/>
            <person name="Banfield J.F."/>
        </authorList>
    </citation>
    <scope>NUCLEOTIDE SEQUENCE [LARGE SCALE GENOMIC DNA]</scope>
</reference>
<keyword evidence="1" id="KW-0808">Transferase</keyword>
<dbReference type="InterPro" id="IPR011004">
    <property type="entry name" value="Trimer_LpxA-like_sf"/>
</dbReference>
<evidence type="ECO:0000313" key="3">
    <source>
        <dbReference type="EMBL" id="PIX77875.1"/>
    </source>
</evidence>
<evidence type="ECO:0000313" key="4">
    <source>
        <dbReference type="Proteomes" id="UP000229703"/>
    </source>
</evidence>
<comment type="caution">
    <text evidence="3">The sequence shown here is derived from an EMBL/GenBank/DDBJ whole genome shotgun (WGS) entry which is preliminary data.</text>
</comment>
<evidence type="ECO:0000256" key="2">
    <source>
        <dbReference type="ARBA" id="ARBA00023315"/>
    </source>
</evidence>
<name>A0A2M7M593_9BACT</name>
<dbReference type="SUPFAM" id="SSF51161">
    <property type="entry name" value="Trimeric LpxA-like enzymes"/>
    <property type="match status" value="1"/>
</dbReference>
<dbReference type="GO" id="GO:0016746">
    <property type="term" value="F:acyltransferase activity"/>
    <property type="evidence" value="ECO:0007669"/>
    <property type="project" value="UniProtKB-KW"/>
</dbReference>
<evidence type="ECO:0008006" key="5">
    <source>
        <dbReference type="Google" id="ProtNLM"/>
    </source>
</evidence>
<proteinExistence type="predicted"/>
<organism evidence="3 4">
    <name type="scientific">bacterium (Candidatus Ratteibacteria) CG_4_10_14_3_um_filter_41_18</name>
    <dbReference type="NCBI Taxonomy" id="2014287"/>
    <lineage>
        <taxon>Bacteria</taxon>
        <taxon>Candidatus Ratteibacteria</taxon>
    </lineage>
</organism>
<dbReference type="EMBL" id="PFJK01000015">
    <property type="protein sequence ID" value="PIX77875.1"/>
    <property type="molecule type" value="Genomic_DNA"/>
</dbReference>
<keyword evidence="2" id="KW-0012">Acyltransferase</keyword>
<dbReference type="AlphaFoldDB" id="A0A2M7M593"/>
<dbReference type="Pfam" id="PF13562">
    <property type="entry name" value="NTP_transf_4"/>
    <property type="match status" value="1"/>
</dbReference>
<dbReference type="PANTHER" id="PTHR43584:SF9">
    <property type="entry name" value="TRANSFERASE HEXAPEPTIDE REPEAT CONTAINING PROTEIN"/>
    <property type="match status" value="1"/>
</dbReference>
<dbReference type="Gene3D" id="2.160.10.10">
    <property type="entry name" value="Hexapeptide repeat proteins"/>
    <property type="match status" value="1"/>
</dbReference>
<protein>
    <recommendedName>
        <fullName evidence="5">Transferase</fullName>
    </recommendedName>
</protein>
<dbReference type="GO" id="GO:0016779">
    <property type="term" value="F:nucleotidyltransferase activity"/>
    <property type="evidence" value="ECO:0007669"/>
    <property type="project" value="UniProtKB-ARBA"/>
</dbReference>